<name>A0AAE1BCM8_9GAST</name>
<comment type="caution">
    <text evidence="1">The sequence shown here is derived from an EMBL/GenBank/DDBJ whole genome shotgun (WGS) entry which is preliminary data.</text>
</comment>
<evidence type="ECO:0000313" key="2">
    <source>
        <dbReference type="Proteomes" id="UP001283361"/>
    </source>
</evidence>
<gene>
    <name evidence="1" type="ORF">RRG08_047671</name>
</gene>
<organism evidence="1 2">
    <name type="scientific">Elysia crispata</name>
    <name type="common">lettuce slug</name>
    <dbReference type="NCBI Taxonomy" id="231223"/>
    <lineage>
        <taxon>Eukaryota</taxon>
        <taxon>Metazoa</taxon>
        <taxon>Spiralia</taxon>
        <taxon>Lophotrochozoa</taxon>
        <taxon>Mollusca</taxon>
        <taxon>Gastropoda</taxon>
        <taxon>Heterobranchia</taxon>
        <taxon>Euthyneura</taxon>
        <taxon>Panpulmonata</taxon>
        <taxon>Sacoglossa</taxon>
        <taxon>Placobranchoidea</taxon>
        <taxon>Plakobranchidae</taxon>
        <taxon>Elysia</taxon>
    </lineage>
</organism>
<proteinExistence type="predicted"/>
<reference evidence="1" key="1">
    <citation type="journal article" date="2023" name="G3 (Bethesda)">
        <title>A reference genome for the long-term kleptoplast-retaining sea slug Elysia crispata morphotype clarki.</title>
        <authorList>
            <person name="Eastman K.E."/>
            <person name="Pendleton A.L."/>
            <person name="Shaikh M.A."/>
            <person name="Suttiyut T."/>
            <person name="Ogas R."/>
            <person name="Tomko P."/>
            <person name="Gavelis G."/>
            <person name="Widhalm J.R."/>
            <person name="Wisecaver J.H."/>
        </authorList>
    </citation>
    <scope>NUCLEOTIDE SEQUENCE</scope>
    <source>
        <strain evidence="1">ECLA1</strain>
    </source>
</reference>
<accession>A0AAE1BCM8</accession>
<dbReference type="EMBL" id="JAWDGP010000100">
    <property type="protein sequence ID" value="KAK3803707.1"/>
    <property type="molecule type" value="Genomic_DNA"/>
</dbReference>
<keyword evidence="2" id="KW-1185">Reference proteome</keyword>
<sequence length="75" mass="8212">MGLKDRVGDTGDKDSGGIFVIIILTYTRGGTYTAMGGSCMKWAELTLVEWSLSLLAGYDQLQDNQDIPSRPIQNE</sequence>
<protein>
    <submittedName>
        <fullName evidence="1">Uncharacterized protein</fullName>
    </submittedName>
</protein>
<dbReference type="AlphaFoldDB" id="A0AAE1BCM8"/>
<evidence type="ECO:0000313" key="1">
    <source>
        <dbReference type="EMBL" id="KAK3803707.1"/>
    </source>
</evidence>
<dbReference type="Proteomes" id="UP001283361">
    <property type="component" value="Unassembled WGS sequence"/>
</dbReference>